<dbReference type="GO" id="GO:0006826">
    <property type="term" value="P:iron ion transport"/>
    <property type="evidence" value="ECO:0007669"/>
    <property type="project" value="TreeGrafter"/>
</dbReference>
<dbReference type="InterPro" id="IPR039261">
    <property type="entry name" value="FNR_nucleotide-bd"/>
</dbReference>
<dbReference type="Pfam" id="PF01794">
    <property type="entry name" value="Ferric_reduct"/>
    <property type="match status" value="1"/>
</dbReference>
<keyword evidence="8 10" id="KW-0472">Membrane</keyword>
<evidence type="ECO:0000256" key="1">
    <source>
        <dbReference type="ARBA" id="ARBA00004141"/>
    </source>
</evidence>
<name>A0A1Y2A1M1_9PLEO</name>
<feature type="transmembrane region" description="Helical" evidence="10">
    <location>
        <begin position="55"/>
        <end position="76"/>
    </location>
</feature>
<feature type="region of interest" description="Disordered" evidence="9">
    <location>
        <begin position="402"/>
        <end position="433"/>
    </location>
</feature>
<dbReference type="GO" id="GO:0000293">
    <property type="term" value="F:ferric-chelate reductase activity"/>
    <property type="evidence" value="ECO:0007669"/>
    <property type="project" value="UniProtKB-ARBA"/>
</dbReference>
<evidence type="ECO:0000256" key="9">
    <source>
        <dbReference type="SAM" id="MobiDB-lite"/>
    </source>
</evidence>
<dbReference type="Pfam" id="PF08030">
    <property type="entry name" value="NAD_binding_6"/>
    <property type="match status" value="1"/>
</dbReference>
<dbReference type="InterPro" id="IPR051410">
    <property type="entry name" value="Ferric/Cupric_Reductase"/>
</dbReference>
<keyword evidence="7" id="KW-0406">Ion transport</keyword>
<dbReference type="OrthoDB" id="4494341at2759"/>
<dbReference type="InterPro" id="IPR013121">
    <property type="entry name" value="Fe_red_NAD-bd_6"/>
</dbReference>
<dbReference type="SUPFAM" id="SSF52343">
    <property type="entry name" value="Ferredoxin reductase-like, C-terminal NADP-linked domain"/>
    <property type="match status" value="1"/>
</dbReference>
<dbReference type="Gene3D" id="3.40.50.80">
    <property type="entry name" value="Nucleotide-binding domain of ferredoxin-NADP reductase (FNR) module"/>
    <property type="match status" value="1"/>
</dbReference>
<comment type="caution">
    <text evidence="12">The sequence shown here is derived from an EMBL/GenBank/DDBJ whole genome shotgun (WGS) entry which is preliminary data.</text>
</comment>
<organism evidence="12 13">
    <name type="scientific">Clohesyomyces aquaticus</name>
    <dbReference type="NCBI Taxonomy" id="1231657"/>
    <lineage>
        <taxon>Eukaryota</taxon>
        <taxon>Fungi</taxon>
        <taxon>Dikarya</taxon>
        <taxon>Ascomycota</taxon>
        <taxon>Pezizomycotina</taxon>
        <taxon>Dothideomycetes</taxon>
        <taxon>Pleosporomycetidae</taxon>
        <taxon>Pleosporales</taxon>
        <taxon>Lindgomycetaceae</taxon>
        <taxon>Clohesyomyces</taxon>
    </lineage>
</organism>
<dbReference type="EMBL" id="MCFA01000018">
    <property type="protein sequence ID" value="ORY16431.1"/>
    <property type="molecule type" value="Genomic_DNA"/>
</dbReference>
<evidence type="ECO:0000256" key="10">
    <source>
        <dbReference type="SAM" id="Phobius"/>
    </source>
</evidence>
<dbReference type="GO" id="GO:0006879">
    <property type="term" value="P:intracellular iron ion homeostasis"/>
    <property type="evidence" value="ECO:0007669"/>
    <property type="project" value="TreeGrafter"/>
</dbReference>
<dbReference type="STRING" id="1231657.A0A1Y2A1M1"/>
<keyword evidence="5 10" id="KW-1133">Transmembrane helix</keyword>
<dbReference type="SFLD" id="SFLDS00052">
    <property type="entry name" value="Ferric_Reductase_Domain"/>
    <property type="match status" value="1"/>
</dbReference>
<keyword evidence="13" id="KW-1185">Reference proteome</keyword>
<evidence type="ECO:0000256" key="7">
    <source>
        <dbReference type="ARBA" id="ARBA00023065"/>
    </source>
</evidence>
<gene>
    <name evidence="12" type="ORF">BCR34DRAFT_106243</name>
</gene>
<dbReference type="CDD" id="cd06186">
    <property type="entry name" value="NOX_Duox_like_FAD_NADP"/>
    <property type="match status" value="1"/>
</dbReference>
<keyword evidence="3" id="KW-0813">Transport</keyword>
<comment type="similarity">
    <text evidence="2">Belongs to the ferric reductase (FRE) family.</text>
</comment>
<proteinExistence type="inferred from homology"/>
<evidence type="ECO:0000256" key="6">
    <source>
        <dbReference type="ARBA" id="ARBA00023002"/>
    </source>
</evidence>
<evidence type="ECO:0000256" key="3">
    <source>
        <dbReference type="ARBA" id="ARBA00022448"/>
    </source>
</evidence>
<dbReference type="SFLD" id="SFLDG01168">
    <property type="entry name" value="Ferric_reductase_subgroup_(FRE"/>
    <property type="match status" value="1"/>
</dbReference>
<dbReference type="Proteomes" id="UP000193144">
    <property type="component" value="Unassembled WGS sequence"/>
</dbReference>
<evidence type="ECO:0000256" key="5">
    <source>
        <dbReference type="ARBA" id="ARBA00022989"/>
    </source>
</evidence>
<feature type="domain" description="FAD-binding FR-type" evidence="11">
    <location>
        <begin position="336"/>
        <end position="479"/>
    </location>
</feature>
<feature type="transmembrane region" description="Helical" evidence="10">
    <location>
        <begin position="256"/>
        <end position="274"/>
    </location>
</feature>
<evidence type="ECO:0000256" key="4">
    <source>
        <dbReference type="ARBA" id="ARBA00022692"/>
    </source>
</evidence>
<dbReference type="GO" id="GO:0005886">
    <property type="term" value="C:plasma membrane"/>
    <property type="evidence" value="ECO:0007669"/>
    <property type="project" value="TreeGrafter"/>
</dbReference>
<keyword evidence="6" id="KW-0560">Oxidoreductase</keyword>
<feature type="transmembrane region" description="Helical" evidence="10">
    <location>
        <begin position="217"/>
        <end position="236"/>
    </location>
</feature>
<evidence type="ECO:0000313" key="12">
    <source>
        <dbReference type="EMBL" id="ORY16431.1"/>
    </source>
</evidence>
<evidence type="ECO:0000259" key="11">
    <source>
        <dbReference type="PROSITE" id="PS51384"/>
    </source>
</evidence>
<dbReference type="PROSITE" id="PS51384">
    <property type="entry name" value="FAD_FR"/>
    <property type="match status" value="1"/>
</dbReference>
<feature type="compositionally biased region" description="Low complexity" evidence="9">
    <location>
        <begin position="402"/>
        <end position="420"/>
    </location>
</feature>
<dbReference type="GO" id="GO:0015677">
    <property type="term" value="P:copper ion import"/>
    <property type="evidence" value="ECO:0007669"/>
    <property type="project" value="TreeGrafter"/>
</dbReference>
<evidence type="ECO:0000256" key="2">
    <source>
        <dbReference type="ARBA" id="ARBA00006278"/>
    </source>
</evidence>
<accession>A0A1Y2A1M1</accession>
<comment type="subcellular location">
    <subcellularLocation>
        <location evidence="1">Membrane</location>
        <topology evidence="1">Multi-pass membrane protein</topology>
    </subcellularLocation>
</comment>
<dbReference type="InterPro" id="IPR013130">
    <property type="entry name" value="Fe3_Rdtase_TM_dom"/>
</dbReference>
<dbReference type="InterPro" id="IPR017927">
    <property type="entry name" value="FAD-bd_FR_type"/>
</dbReference>
<feature type="transmembrane region" description="Helical" evidence="10">
    <location>
        <begin position="314"/>
        <end position="335"/>
    </location>
</feature>
<dbReference type="PANTHER" id="PTHR32361:SF12">
    <property type="entry name" value="PUTATIVE (AFU_ORTHOLOGUE AFUA_1G14340)-RELATED"/>
    <property type="match status" value="1"/>
</dbReference>
<dbReference type="AlphaFoldDB" id="A0A1Y2A1M1"/>
<sequence length="630" mass="71150">MSPYLHPRWVEQAASTVANTLVQRHAAEEEGGLNEDPLKFAHGLTGVDQVGNYRWVNVLGLCFAALCIGTLILRIVDRVYRHARHLTAMGNPGNQAFWARNQTTWWPWIERHILKAPLFRKRHNQLFQISAAIDNGTLPGRWHTIILTIYILSNVAYCLALPWDRPESASVVAALRGRSGTLSALNLVPTVIFALRNNPLIWLLKISYDDFNLMHRWAARITIVEAIVHTLCWLVNTADGGGLAAVAKELRTQESYGWGMVATVLFLFIFIQACSPLRHAFYETFLGIHKLSVMGALIGTILHLQKHKLPQFPWLQAVFILWGLEYFCRAFRIFWFNFKPGKVTQITIEAMPGEAVRITAFMTKPWTPRPGCHVHMYLPTISGLASHPFSVAWSPNQNHILNSSDSKSEKSSLSLPSNTSDLKKSVAPSAPPRSTQISLICRARTGLTRSMYERACKSPKETFHTWGMLEGPYGTHQSLDSYGTVVLFAGGVGITHQVMYIKQLLEGFQNKTTCTQKILLVWQVPDSECLEWVRPWMDEILRMKSRKKVLRVMLFISRPKKPLSNISESVRMIPGRCDFKTIVQKEFEDRVGAMVVQCCGSGGFADDVRAAVRPKIEEGSVEYIEEAFTY</sequence>
<keyword evidence="4 10" id="KW-0812">Transmembrane</keyword>
<feature type="transmembrane region" description="Helical" evidence="10">
    <location>
        <begin position="281"/>
        <end position="302"/>
    </location>
</feature>
<reference evidence="12 13" key="1">
    <citation type="submission" date="2016-07" db="EMBL/GenBank/DDBJ databases">
        <title>Pervasive Adenine N6-methylation of Active Genes in Fungi.</title>
        <authorList>
            <consortium name="DOE Joint Genome Institute"/>
            <person name="Mondo S.J."/>
            <person name="Dannebaum R.O."/>
            <person name="Kuo R.C."/>
            <person name="Labutti K."/>
            <person name="Haridas S."/>
            <person name="Kuo A."/>
            <person name="Salamov A."/>
            <person name="Ahrendt S.R."/>
            <person name="Lipzen A."/>
            <person name="Sullivan W."/>
            <person name="Andreopoulos W.B."/>
            <person name="Clum A."/>
            <person name="Lindquist E."/>
            <person name="Daum C."/>
            <person name="Ramamoorthy G.K."/>
            <person name="Gryganskyi A."/>
            <person name="Culley D."/>
            <person name="Magnuson J.K."/>
            <person name="James T.Y."/>
            <person name="O'Malley M.A."/>
            <person name="Stajich J.E."/>
            <person name="Spatafora J.W."/>
            <person name="Visel A."/>
            <person name="Grigoriev I.V."/>
        </authorList>
    </citation>
    <scope>NUCLEOTIDE SEQUENCE [LARGE SCALE GENOMIC DNA]</scope>
    <source>
        <strain evidence="12 13">CBS 115471</strain>
    </source>
</reference>
<dbReference type="PANTHER" id="PTHR32361">
    <property type="entry name" value="FERRIC/CUPRIC REDUCTASE TRANSMEMBRANE COMPONENT"/>
    <property type="match status" value="1"/>
</dbReference>
<evidence type="ECO:0000256" key="8">
    <source>
        <dbReference type="ARBA" id="ARBA00023136"/>
    </source>
</evidence>
<evidence type="ECO:0000313" key="13">
    <source>
        <dbReference type="Proteomes" id="UP000193144"/>
    </source>
</evidence>
<protein>
    <submittedName>
        <fullName evidence="12">Ferric reductase like transmembrane component-domain-containing protein</fullName>
    </submittedName>
</protein>